<feature type="compositionally biased region" description="Basic residues" evidence="1">
    <location>
        <begin position="240"/>
        <end position="254"/>
    </location>
</feature>
<feature type="compositionally biased region" description="Basic and acidic residues" evidence="1">
    <location>
        <begin position="319"/>
        <end position="328"/>
    </location>
</feature>
<organism evidence="2 3">
    <name type="scientific">Steinernema glaseri</name>
    <dbReference type="NCBI Taxonomy" id="37863"/>
    <lineage>
        <taxon>Eukaryota</taxon>
        <taxon>Metazoa</taxon>
        <taxon>Ecdysozoa</taxon>
        <taxon>Nematoda</taxon>
        <taxon>Chromadorea</taxon>
        <taxon>Rhabditida</taxon>
        <taxon>Tylenchina</taxon>
        <taxon>Panagrolaimomorpha</taxon>
        <taxon>Strongyloidoidea</taxon>
        <taxon>Steinernematidae</taxon>
        <taxon>Steinernema</taxon>
    </lineage>
</organism>
<keyword evidence="2" id="KW-1185">Reference proteome</keyword>
<name>A0A1I7YN53_9BILA</name>
<sequence>MDVLVLVLLPKHGCLLSRPLRGHSLGTAASAPLNYASTEPEGGKHVATKTSSIGASAQIITKSRRAKKLSAAAGRRLHPSALLESRIAPSTAIVAVVAIVVENENYAIARTRQQHEKRVVAQAVKARVILEKAKPLLTQGKKQIPSGLQLGSGDVASTFVAFLRLGETCQRLFLKRHDFLPLPDLICLSQIYLFLTFPISGDLRARTLLRDALVAPALPTTLLFLRKAETAPATRDRIAKSRGTRGRRPPRRNNKQQQGARPRAFGEAPLGMARRGTEHARREIIGEAAMNDGRTDSVLRATASSASYPPRSMVSSGRDGARDVPRVD</sequence>
<evidence type="ECO:0000313" key="3">
    <source>
        <dbReference type="WBParaSite" id="L893_g17992.t1"/>
    </source>
</evidence>
<evidence type="ECO:0000256" key="1">
    <source>
        <dbReference type="SAM" id="MobiDB-lite"/>
    </source>
</evidence>
<proteinExistence type="predicted"/>
<evidence type="ECO:0000313" key="2">
    <source>
        <dbReference type="Proteomes" id="UP000095287"/>
    </source>
</evidence>
<dbReference type="AlphaFoldDB" id="A0A1I7YN53"/>
<feature type="region of interest" description="Disordered" evidence="1">
    <location>
        <begin position="233"/>
        <end position="328"/>
    </location>
</feature>
<reference evidence="3" key="1">
    <citation type="submission" date="2016-11" db="UniProtKB">
        <authorList>
            <consortium name="WormBaseParasite"/>
        </authorList>
    </citation>
    <scope>IDENTIFICATION</scope>
</reference>
<dbReference type="Proteomes" id="UP000095287">
    <property type="component" value="Unplaced"/>
</dbReference>
<protein>
    <submittedName>
        <fullName evidence="3">Uncharacterized protein</fullName>
    </submittedName>
</protein>
<feature type="compositionally biased region" description="Basic and acidic residues" evidence="1">
    <location>
        <begin position="275"/>
        <end position="285"/>
    </location>
</feature>
<dbReference type="WBParaSite" id="L893_g17992.t1">
    <property type="protein sequence ID" value="L893_g17992.t1"/>
    <property type="gene ID" value="L893_g17992"/>
</dbReference>
<accession>A0A1I7YN53</accession>